<dbReference type="InterPro" id="IPR029044">
    <property type="entry name" value="Nucleotide-diphossugar_trans"/>
</dbReference>
<evidence type="ECO:0000313" key="4">
    <source>
        <dbReference type="EMBL" id="QDH14472.1"/>
    </source>
</evidence>
<evidence type="ECO:0000256" key="1">
    <source>
        <dbReference type="ARBA" id="ARBA00022679"/>
    </source>
</evidence>
<name>A0A4Y6UAL8_9PROT</name>
<keyword evidence="1 4" id="KW-0808">Transferase</keyword>
<keyword evidence="5" id="KW-1185">Reference proteome</keyword>
<keyword evidence="2 4" id="KW-0548">Nucleotidyltransferase</keyword>
<gene>
    <name evidence="4" type="ORF">E3E12_06985</name>
</gene>
<dbReference type="Gene3D" id="3.90.550.10">
    <property type="entry name" value="Spore Coat Polysaccharide Biosynthesis Protein SpsA, Chain A"/>
    <property type="match status" value="1"/>
</dbReference>
<dbReference type="EMBL" id="CP038231">
    <property type="protein sequence ID" value="QDH14472.1"/>
    <property type="molecule type" value="Genomic_DNA"/>
</dbReference>
<dbReference type="AlphaFoldDB" id="A0A4Y6UAL8"/>
<dbReference type="CDD" id="cd02517">
    <property type="entry name" value="CMP-KDO-Synthetase"/>
    <property type="match status" value="1"/>
</dbReference>
<evidence type="ECO:0000256" key="2">
    <source>
        <dbReference type="ARBA" id="ARBA00022695"/>
    </source>
</evidence>
<dbReference type="Pfam" id="PF02348">
    <property type="entry name" value="CTP_transf_3"/>
    <property type="match status" value="1"/>
</dbReference>
<dbReference type="PANTHER" id="PTHR42866:SF2">
    <property type="entry name" value="3-DEOXY-MANNO-OCTULOSONATE CYTIDYLYLTRANSFERASE, MITOCHONDRIAL"/>
    <property type="match status" value="1"/>
</dbReference>
<accession>A0A4Y6UAL8</accession>
<dbReference type="EC" id="2.7.7.38" evidence="4"/>
<dbReference type="PANTHER" id="PTHR42866">
    <property type="entry name" value="3-DEOXY-MANNO-OCTULOSONATE CYTIDYLYLTRANSFERASE"/>
    <property type="match status" value="1"/>
</dbReference>
<dbReference type="NCBIfam" id="NF003948">
    <property type="entry name" value="PRK05450.1-1"/>
    <property type="match status" value="1"/>
</dbReference>
<dbReference type="InterPro" id="IPR003329">
    <property type="entry name" value="Cytidylyl_trans"/>
</dbReference>
<organism evidence="4 5">
    <name type="scientific">Formicincola oecophyllae</name>
    <dbReference type="NCBI Taxonomy" id="2558361"/>
    <lineage>
        <taxon>Bacteria</taxon>
        <taxon>Pseudomonadati</taxon>
        <taxon>Pseudomonadota</taxon>
        <taxon>Alphaproteobacteria</taxon>
        <taxon>Acetobacterales</taxon>
        <taxon>Acetobacteraceae</taxon>
        <taxon>Formicincola</taxon>
    </lineage>
</organism>
<protein>
    <submittedName>
        <fullName evidence="4">3-deoxy-manno-octulosonate cytidylyltransferase</fullName>
        <ecNumber evidence="4">2.7.7.38</ecNumber>
    </submittedName>
</protein>
<dbReference type="GO" id="GO:0008690">
    <property type="term" value="F:3-deoxy-manno-octulosonate cytidylyltransferase activity"/>
    <property type="evidence" value="ECO:0007669"/>
    <property type="project" value="UniProtKB-EC"/>
</dbReference>
<dbReference type="InterPro" id="IPR004528">
    <property type="entry name" value="KdsB"/>
</dbReference>
<dbReference type="Proteomes" id="UP000318709">
    <property type="component" value="Chromosome"/>
</dbReference>
<dbReference type="SUPFAM" id="SSF53448">
    <property type="entry name" value="Nucleotide-diphospho-sugar transferases"/>
    <property type="match status" value="1"/>
</dbReference>
<dbReference type="GO" id="GO:0005829">
    <property type="term" value="C:cytosol"/>
    <property type="evidence" value="ECO:0007669"/>
    <property type="project" value="TreeGrafter"/>
</dbReference>
<reference evidence="4 5" key="1">
    <citation type="submission" date="2019-03" db="EMBL/GenBank/DDBJ databases">
        <title>The complete genome sequence of Swingsia_sp. F3b2 LMG30590(T).</title>
        <authorList>
            <person name="Chua K.-O."/>
            <person name="Chan K.-G."/>
            <person name="See-Too W.-S."/>
        </authorList>
    </citation>
    <scope>NUCLEOTIDE SEQUENCE [LARGE SCALE GENOMIC DNA]</scope>
    <source>
        <strain evidence="4 5">F3b2</strain>
    </source>
</reference>
<dbReference type="KEGG" id="swf:E3E12_06985"/>
<evidence type="ECO:0000256" key="3">
    <source>
        <dbReference type="ARBA" id="ARBA00022985"/>
    </source>
</evidence>
<keyword evidence="3" id="KW-0448">Lipopolysaccharide biosynthesis</keyword>
<dbReference type="GO" id="GO:0009103">
    <property type="term" value="P:lipopolysaccharide biosynthetic process"/>
    <property type="evidence" value="ECO:0007669"/>
    <property type="project" value="UniProtKB-KW"/>
</dbReference>
<sequence length="273" mass="28581">MPAAPTPERPRNPAVVIPARLASSRLPRKALLPLAGQPMVVHVARAALKAALGPVILAVDGGEMAQALSTPLAELEREGMGAVQLVLTDPALPSGSDRVAAALALVDPEKRHDVVVNVQGDLPLVRPEHIQAGLEALLVGGQAMDIGTLAAPIHHQAEAEAPSVVKVACALGPGRNSARALYFSRAVVPGGHGPLWHHVGLYAWRRPALERFVALPPSTLEKRESLEQLRALEAGMTVGCAAIDEAPWGVDTPDDLVRARLLLEGAGEEEGVL</sequence>
<dbReference type="NCBIfam" id="NF003952">
    <property type="entry name" value="PRK05450.1-5"/>
    <property type="match status" value="1"/>
</dbReference>
<proteinExistence type="predicted"/>
<evidence type="ECO:0000313" key="5">
    <source>
        <dbReference type="Proteomes" id="UP000318709"/>
    </source>
</evidence>
<dbReference type="OrthoDB" id="9815559at2"/>